<organism evidence="10 11">
    <name type="scientific">Elsinoe ampelina</name>
    <dbReference type="NCBI Taxonomy" id="302913"/>
    <lineage>
        <taxon>Eukaryota</taxon>
        <taxon>Fungi</taxon>
        <taxon>Dikarya</taxon>
        <taxon>Ascomycota</taxon>
        <taxon>Pezizomycotina</taxon>
        <taxon>Dothideomycetes</taxon>
        <taxon>Dothideomycetidae</taxon>
        <taxon>Myriangiales</taxon>
        <taxon>Elsinoaceae</taxon>
        <taxon>Elsinoe</taxon>
    </lineage>
</organism>
<feature type="compositionally biased region" description="Polar residues" evidence="8">
    <location>
        <begin position="427"/>
        <end position="444"/>
    </location>
</feature>
<comment type="subcellular location">
    <subcellularLocation>
        <location evidence="1">Preautophagosomal structure</location>
    </subcellularLocation>
</comment>
<dbReference type="InterPro" id="IPR040666">
    <property type="entry name" value="Atg29_N"/>
</dbReference>
<dbReference type="AlphaFoldDB" id="A0A6A6GHV7"/>
<evidence type="ECO:0000256" key="7">
    <source>
        <dbReference type="ARBA" id="ARBA00060351"/>
    </source>
</evidence>
<dbReference type="OrthoDB" id="21072at2759"/>
<dbReference type="EMBL" id="ML992504">
    <property type="protein sequence ID" value="KAF2225296.1"/>
    <property type="molecule type" value="Genomic_DNA"/>
</dbReference>
<comment type="function">
    <text evidence="7">Plays a role in autophagy. Functions at the preautophagosomal structure (PAS) in order to form normal autophagosomes under starvation conditions. Also plays a role in mitophagy and regulation of filamentous growth.</text>
</comment>
<dbReference type="Proteomes" id="UP000799538">
    <property type="component" value="Unassembled WGS sequence"/>
</dbReference>
<keyword evidence="5" id="KW-0653">Protein transport</keyword>
<dbReference type="GO" id="GO:0015031">
    <property type="term" value="P:protein transport"/>
    <property type="evidence" value="ECO:0007669"/>
    <property type="project" value="UniProtKB-KW"/>
</dbReference>
<feature type="compositionally biased region" description="Basic and acidic residues" evidence="8">
    <location>
        <begin position="288"/>
        <end position="301"/>
    </location>
</feature>
<evidence type="ECO:0000313" key="11">
    <source>
        <dbReference type="Proteomes" id="UP000799538"/>
    </source>
</evidence>
<evidence type="ECO:0000256" key="5">
    <source>
        <dbReference type="ARBA" id="ARBA00022927"/>
    </source>
</evidence>
<evidence type="ECO:0000256" key="6">
    <source>
        <dbReference type="ARBA" id="ARBA00023006"/>
    </source>
</evidence>
<gene>
    <name evidence="10" type="ORF">BDZ85DRAFT_280476</name>
</gene>
<keyword evidence="6" id="KW-0072">Autophagy</keyword>
<dbReference type="PANTHER" id="PTHR40012">
    <property type="entry name" value="AUTOPHAGY-RELATED PROTEIN 29"/>
    <property type="match status" value="1"/>
</dbReference>
<feature type="compositionally biased region" description="Polar residues" evidence="8">
    <location>
        <begin position="143"/>
        <end position="156"/>
    </location>
</feature>
<protein>
    <recommendedName>
        <fullName evidence="3">Autophagy-related protein 29</fullName>
    </recommendedName>
</protein>
<feature type="region of interest" description="Disordered" evidence="8">
    <location>
        <begin position="96"/>
        <end position="444"/>
    </location>
</feature>
<dbReference type="GO" id="GO:0000407">
    <property type="term" value="C:phagophore assembly site"/>
    <property type="evidence" value="ECO:0007669"/>
    <property type="project" value="UniProtKB-SubCell"/>
</dbReference>
<evidence type="ECO:0000313" key="10">
    <source>
        <dbReference type="EMBL" id="KAF2225296.1"/>
    </source>
</evidence>
<evidence type="ECO:0000256" key="1">
    <source>
        <dbReference type="ARBA" id="ARBA00004329"/>
    </source>
</evidence>
<feature type="compositionally biased region" description="Acidic residues" evidence="8">
    <location>
        <begin position="257"/>
        <end position="267"/>
    </location>
</feature>
<feature type="compositionally biased region" description="Low complexity" evidence="8">
    <location>
        <begin position="213"/>
        <end position="227"/>
    </location>
</feature>
<dbReference type="InterPro" id="IPR039362">
    <property type="entry name" value="ATG29_sf"/>
</dbReference>
<dbReference type="Pfam" id="PF18388">
    <property type="entry name" value="ATG29_N"/>
    <property type="match status" value="1"/>
</dbReference>
<feature type="compositionally biased region" description="Low complexity" evidence="8">
    <location>
        <begin position="160"/>
        <end position="173"/>
    </location>
</feature>
<dbReference type="Gene3D" id="1.10.10.2570">
    <property type="match status" value="1"/>
</dbReference>
<evidence type="ECO:0000256" key="8">
    <source>
        <dbReference type="SAM" id="MobiDB-lite"/>
    </source>
</evidence>
<dbReference type="PANTHER" id="PTHR40012:SF1">
    <property type="entry name" value="AUTOPHAGY-RELATED PROTEIN 29"/>
    <property type="match status" value="1"/>
</dbReference>
<comment type="similarity">
    <text evidence="2">Belongs to the ATG29 family.</text>
</comment>
<accession>A0A6A6GHV7</accession>
<evidence type="ECO:0000259" key="9">
    <source>
        <dbReference type="Pfam" id="PF18388"/>
    </source>
</evidence>
<feature type="compositionally biased region" description="Polar residues" evidence="8">
    <location>
        <begin position="370"/>
        <end position="379"/>
    </location>
</feature>
<reference evidence="11" key="1">
    <citation type="journal article" date="2020" name="Stud. Mycol.">
        <title>101 Dothideomycetes genomes: A test case for predicting lifestyles and emergence of pathogens.</title>
        <authorList>
            <person name="Haridas S."/>
            <person name="Albert R."/>
            <person name="Binder M."/>
            <person name="Bloem J."/>
            <person name="LaButti K."/>
            <person name="Salamov A."/>
            <person name="Andreopoulos B."/>
            <person name="Baker S."/>
            <person name="Barry K."/>
            <person name="Bills G."/>
            <person name="Bluhm B."/>
            <person name="Cannon C."/>
            <person name="Castanera R."/>
            <person name="Culley D."/>
            <person name="Daum C."/>
            <person name="Ezra D."/>
            <person name="Gonzalez J."/>
            <person name="Henrissat B."/>
            <person name="Kuo A."/>
            <person name="Liang C."/>
            <person name="Lipzen A."/>
            <person name="Lutzoni F."/>
            <person name="Magnuson J."/>
            <person name="Mondo S."/>
            <person name="Nolan M."/>
            <person name="Ohm R."/>
            <person name="Pangilinan J."/>
            <person name="Park H.-J."/>
            <person name="Ramirez L."/>
            <person name="Alfaro M."/>
            <person name="Sun H."/>
            <person name="Tritt A."/>
            <person name="Yoshinaga Y."/>
            <person name="Zwiers L.-H."/>
            <person name="Turgeon B."/>
            <person name="Goodwin S."/>
            <person name="Spatafora J."/>
            <person name="Crous P."/>
            <person name="Grigoriev I."/>
        </authorList>
    </citation>
    <scope>NUCLEOTIDE SEQUENCE [LARGE SCALE GENOMIC DNA]</scope>
    <source>
        <strain evidence="11">CECT 20119</strain>
    </source>
</reference>
<feature type="compositionally biased region" description="Low complexity" evidence="8">
    <location>
        <begin position="111"/>
        <end position="135"/>
    </location>
</feature>
<feature type="domain" description="Atg29 N-terminal" evidence="9">
    <location>
        <begin position="17"/>
        <end position="70"/>
    </location>
</feature>
<evidence type="ECO:0000256" key="4">
    <source>
        <dbReference type="ARBA" id="ARBA00022448"/>
    </source>
</evidence>
<proteinExistence type="inferred from homology"/>
<evidence type="ECO:0000256" key="3">
    <source>
        <dbReference type="ARBA" id="ARBA00013784"/>
    </source>
</evidence>
<name>A0A6A6GHV7_9PEZI</name>
<feature type="compositionally biased region" description="Polar residues" evidence="8">
    <location>
        <begin position="344"/>
        <end position="360"/>
    </location>
</feature>
<keyword evidence="4" id="KW-0813">Transport</keyword>
<dbReference type="InterPro" id="IPR039113">
    <property type="entry name" value="ATG29"/>
</dbReference>
<evidence type="ECO:0000256" key="2">
    <source>
        <dbReference type="ARBA" id="ARBA00010082"/>
    </source>
</evidence>
<dbReference type="GO" id="GO:0000045">
    <property type="term" value="P:autophagosome assembly"/>
    <property type="evidence" value="ECO:0007669"/>
    <property type="project" value="InterPro"/>
</dbReference>
<dbReference type="FunFam" id="1.10.10.2570:FF:000001">
    <property type="entry name" value="Autophagy-related protein 29"/>
    <property type="match status" value="1"/>
</dbReference>
<sequence>MATTRIDVPATAARPQYTCLIRLPFPRGDFVDPPPVDWDTTKDAALWKLISKAANSKDLNWPELSNKFQVSLPFLLQQAAWLYERHFAQMRAQMKKLGTSNSSSPVPAQDGIGSIPPGSSQQQRPGSRQSRAPSALSMHSRDSPQLPSGSITSSARANAPTTISRTPSTRTVTQSRLAMPTSPRDGQPARSFRSSFGSHRKPIVLENINAEDSSSPPIVSSSSTLSSSDEDAPIHPSVAKSQVFRRPPDLRTISSDGDAEDDEDDDSSAGYLPFASRHDDDVPVIGHSNKDTGRPASRDTDPAATLRTGSGAKTADHTPQLRQEVLSSTSSAESAPHVRRVPLASSQSSANAPTYRTTKTFGPAAGPSRMSRTQSTPGQSAAKAAMPGNVGDKRSGGQLQGPGALSPKHRAELGRLSGRTSKEGSEGTPSMGSSFSDLDDASVTQSALEDALLSNMQHGNIASRMSTFSQALRSKYLPQ</sequence>
<keyword evidence="11" id="KW-1185">Reference proteome</keyword>